<protein>
    <submittedName>
        <fullName evidence="2">Uncharacterized protein</fullName>
    </submittedName>
</protein>
<feature type="compositionally biased region" description="Polar residues" evidence="1">
    <location>
        <begin position="1"/>
        <end position="18"/>
    </location>
</feature>
<reference evidence="2" key="2">
    <citation type="submission" date="2022-01" db="EMBL/GenBank/DDBJ databases">
        <authorList>
            <person name="Yamashiro T."/>
            <person name="Shiraishi A."/>
            <person name="Satake H."/>
            <person name="Nakayama K."/>
        </authorList>
    </citation>
    <scope>NUCLEOTIDE SEQUENCE</scope>
</reference>
<name>A0ABQ4WFY5_9ASTR</name>
<dbReference type="EMBL" id="BQNB010008608">
    <property type="protein sequence ID" value="GJS51771.1"/>
    <property type="molecule type" value="Genomic_DNA"/>
</dbReference>
<organism evidence="2 3">
    <name type="scientific">Tanacetum coccineum</name>
    <dbReference type="NCBI Taxonomy" id="301880"/>
    <lineage>
        <taxon>Eukaryota</taxon>
        <taxon>Viridiplantae</taxon>
        <taxon>Streptophyta</taxon>
        <taxon>Embryophyta</taxon>
        <taxon>Tracheophyta</taxon>
        <taxon>Spermatophyta</taxon>
        <taxon>Magnoliopsida</taxon>
        <taxon>eudicotyledons</taxon>
        <taxon>Gunneridae</taxon>
        <taxon>Pentapetalae</taxon>
        <taxon>asterids</taxon>
        <taxon>campanulids</taxon>
        <taxon>Asterales</taxon>
        <taxon>Asteraceae</taxon>
        <taxon>Asteroideae</taxon>
        <taxon>Anthemideae</taxon>
        <taxon>Anthemidinae</taxon>
        <taxon>Tanacetum</taxon>
    </lineage>
</organism>
<evidence type="ECO:0000256" key="1">
    <source>
        <dbReference type="SAM" id="MobiDB-lite"/>
    </source>
</evidence>
<dbReference type="Proteomes" id="UP001151760">
    <property type="component" value="Unassembled WGS sequence"/>
</dbReference>
<gene>
    <name evidence="2" type="ORF">Tco_0625133</name>
</gene>
<reference evidence="2" key="1">
    <citation type="journal article" date="2022" name="Int. J. Mol. Sci.">
        <title>Draft Genome of Tanacetum Coccineum: Genomic Comparison of Closely Related Tanacetum-Family Plants.</title>
        <authorList>
            <person name="Yamashiro T."/>
            <person name="Shiraishi A."/>
            <person name="Nakayama K."/>
            <person name="Satake H."/>
        </authorList>
    </citation>
    <scope>NUCLEOTIDE SEQUENCE</scope>
</reference>
<evidence type="ECO:0000313" key="3">
    <source>
        <dbReference type="Proteomes" id="UP001151760"/>
    </source>
</evidence>
<sequence>MVNSIHNNKSPTSSNAPSDKSPPFKKSNNLHHENNDDDYMQERSRKKERMLKPDMNTSSAHFCKPIKQNCNGILKKKHKRGGLSFPDFLLVRHGDTQGNDLIWDSRYVEWCSENSSPDTPTTIFTSVQEDCKPRPRDYPFKKWLLTKVRHIDVSKPVKKDLLKSWLIDCFREELVKDPRSRSFDDYKLVFDLKIDQLADEYELGFGKKGNMVDDIWENCKKV</sequence>
<feature type="compositionally biased region" description="Basic and acidic residues" evidence="1">
    <location>
        <begin position="30"/>
        <end position="45"/>
    </location>
</feature>
<keyword evidence="3" id="KW-1185">Reference proteome</keyword>
<accession>A0ABQ4WFY5</accession>
<proteinExistence type="predicted"/>
<evidence type="ECO:0000313" key="2">
    <source>
        <dbReference type="EMBL" id="GJS51771.1"/>
    </source>
</evidence>
<feature type="region of interest" description="Disordered" evidence="1">
    <location>
        <begin position="1"/>
        <end position="45"/>
    </location>
</feature>
<comment type="caution">
    <text evidence="2">The sequence shown here is derived from an EMBL/GenBank/DDBJ whole genome shotgun (WGS) entry which is preliminary data.</text>
</comment>